<protein>
    <submittedName>
        <fullName evidence="1">Uncharacterized protein</fullName>
    </submittedName>
</protein>
<proteinExistence type="predicted"/>
<dbReference type="KEGG" id="ssl:SS1G_08130"/>
<name>A7ES25_SCLS1</name>
<organism evidence="1 2">
    <name type="scientific">Sclerotinia sclerotiorum (strain ATCC 18683 / 1980 / Ss-1)</name>
    <name type="common">White mold</name>
    <name type="synonym">Whetzelinia sclerotiorum</name>
    <dbReference type="NCBI Taxonomy" id="665079"/>
    <lineage>
        <taxon>Eukaryota</taxon>
        <taxon>Fungi</taxon>
        <taxon>Dikarya</taxon>
        <taxon>Ascomycota</taxon>
        <taxon>Pezizomycotina</taxon>
        <taxon>Leotiomycetes</taxon>
        <taxon>Helotiales</taxon>
        <taxon>Sclerotiniaceae</taxon>
        <taxon>Sclerotinia</taxon>
    </lineage>
</organism>
<reference evidence="2" key="1">
    <citation type="journal article" date="2011" name="PLoS Genet.">
        <title>Genomic analysis of the necrotrophic fungal pathogens Sclerotinia sclerotiorum and Botrytis cinerea.</title>
        <authorList>
            <person name="Amselem J."/>
            <person name="Cuomo C.A."/>
            <person name="van Kan J.A."/>
            <person name="Viaud M."/>
            <person name="Benito E.P."/>
            <person name="Couloux A."/>
            <person name="Coutinho P.M."/>
            <person name="de Vries R.P."/>
            <person name="Dyer P.S."/>
            <person name="Fillinger S."/>
            <person name="Fournier E."/>
            <person name="Gout L."/>
            <person name="Hahn M."/>
            <person name="Kohn L."/>
            <person name="Lapalu N."/>
            <person name="Plummer K.M."/>
            <person name="Pradier J.M."/>
            <person name="Quevillon E."/>
            <person name="Sharon A."/>
            <person name="Simon A."/>
            <person name="ten Have A."/>
            <person name="Tudzynski B."/>
            <person name="Tudzynski P."/>
            <person name="Wincker P."/>
            <person name="Andrew M."/>
            <person name="Anthouard V."/>
            <person name="Beever R.E."/>
            <person name="Beffa R."/>
            <person name="Benoit I."/>
            <person name="Bouzid O."/>
            <person name="Brault B."/>
            <person name="Chen Z."/>
            <person name="Choquer M."/>
            <person name="Collemare J."/>
            <person name="Cotton P."/>
            <person name="Danchin E.G."/>
            <person name="Da Silva C."/>
            <person name="Gautier A."/>
            <person name="Giraud C."/>
            <person name="Giraud T."/>
            <person name="Gonzalez C."/>
            <person name="Grossetete S."/>
            <person name="Guldener U."/>
            <person name="Henrissat B."/>
            <person name="Howlett B.J."/>
            <person name="Kodira C."/>
            <person name="Kretschmer M."/>
            <person name="Lappartient A."/>
            <person name="Leroch M."/>
            <person name="Levis C."/>
            <person name="Mauceli E."/>
            <person name="Neuveglise C."/>
            <person name="Oeser B."/>
            <person name="Pearson M."/>
            <person name="Poulain J."/>
            <person name="Poussereau N."/>
            <person name="Quesneville H."/>
            <person name="Rascle C."/>
            <person name="Schumacher J."/>
            <person name="Segurens B."/>
            <person name="Sexton A."/>
            <person name="Silva E."/>
            <person name="Sirven C."/>
            <person name="Soanes D.M."/>
            <person name="Talbot N.J."/>
            <person name="Templeton M."/>
            <person name="Yandava C."/>
            <person name="Yarden O."/>
            <person name="Zeng Q."/>
            <person name="Rollins J.A."/>
            <person name="Lebrun M.H."/>
            <person name="Dickman M."/>
        </authorList>
    </citation>
    <scope>NUCLEOTIDE SEQUENCE [LARGE SCALE GENOMIC DNA]</scope>
    <source>
        <strain evidence="2">ATCC 18683 / 1980 / Ss-1</strain>
    </source>
</reference>
<dbReference type="HOGENOM" id="CLU_3033787_0_0_1"/>
<evidence type="ECO:0000313" key="1">
    <source>
        <dbReference type="EMBL" id="EDN92267.1"/>
    </source>
</evidence>
<gene>
    <name evidence="1" type="ORF">SS1G_08130</name>
</gene>
<evidence type="ECO:0000313" key="2">
    <source>
        <dbReference type="Proteomes" id="UP000001312"/>
    </source>
</evidence>
<sequence>MEIRLKLWHNSVTARVIYIRGGIQYSAGEDHFADEPCRKRKIQSPIHYVCQSPKP</sequence>
<dbReference type="InParanoid" id="A7ES25"/>
<dbReference type="EMBL" id="CH476631">
    <property type="protein sequence ID" value="EDN92267.1"/>
    <property type="molecule type" value="Genomic_DNA"/>
</dbReference>
<keyword evidence="2" id="KW-1185">Reference proteome</keyword>
<accession>A7ES25</accession>
<dbReference type="RefSeq" id="XP_001590390.1">
    <property type="nucleotide sequence ID" value="XM_001590340.1"/>
</dbReference>
<dbReference type="AlphaFoldDB" id="A7ES25"/>
<dbReference type="GeneID" id="5486760"/>
<dbReference type="Proteomes" id="UP000001312">
    <property type="component" value="Unassembled WGS sequence"/>
</dbReference>